<evidence type="ECO:0000313" key="1">
    <source>
        <dbReference type="EMBL" id="GEC95360.1"/>
    </source>
</evidence>
<keyword evidence="2" id="KW-1185">Reference proteome</keyword>
<name>A0A4Y4CXS0_ZOORA</name>
<sequence length="59" mass="5989">MPAAAAARFALRGGLAVLLGFGFCSLMGGGSLSDVCGSLMETNRFPLLDVSLAEAIADR</sequence>
<gene>
    <name evidence="1" type="ORF">ZRA01_14330</name>
</gene>
<dbReference type="EMBL" id="BJNV01000017">
    <property type="protein sequence ID" value="GEC95360.1"/>
    <property type="molecule type" value="Genomic_DNA"/>
</dbReference>
<dbReference type="AlphaFoldDB" id="A0A4Y4CXS0"/>
<evidence type="ECO:0000313" key="2">
    <source>
        <dbReference type="Proteomes" id="UP000318422"/>
    </source>
</evidence>
<comment type="caution">
    <text evidence="1">The sequence shown here is derived from an EMBL/GenBank/DDBJ whole genome shotgun (WGS) entry which is preliminary data.</text>
</comment>
<accession>A0A4Y4CXS0</accession>
<reference evidence="1 2" key="1">
    <citation type="submission" date="2019-06" db="EMBL/GenBank/DDBJ databases">
        <title>Whole genome shotgun sequence of Zoogloea ramigera NBRC 15342.</title>
        <authorList>
            <person name="Hosoyama A."/>
            <person name="Uohara A."/>
            <person name="Ohji S."/>
            <person name="Ichikawa N."/>
        </authorList>
    </citation>
    <scope>NUCLEOTIDE SEQUENCE [LARGE SCALE GENOMIC DNA]</scope>
    <source>
        <strain evidence="1 2">NBRC 15342</strain>
    </source>
</reference>
<protein>
    <submittedName>
        <fullName evidence="1">Uncharacterized protein</fullName>
    </submittedName>
</protein>
<dbReference type="Proteomes" id="UP000318422">
    <property type="component" value="Unassembled WGS sequence"/>
</dbReference>
<organism evidence="1 2">
    <name type="scientific">Zoogloea ramigera</name>
    <dbReference type="NCBI Taxonomy" id="350"/>
    <lineage>
        <taxon>Bacteria</taxon>
        <taxon>Pseudomonadati</taxon>
        <taxon>Pseudomonadota</taxon>
        <taxon>Betaproteobacteria</taxon>
        <taxon>Rhodocyclales</taxon>
        <taxon>Zoogloeaceae</taxon>
        <taxon>Zoogloea</taxon>
    </lineage>
</organism>
<proteinExistence type="predicted"/>